<reference evidence="1 2" key="1">
    <citation type="submission" date="2021-11" db="EMBL/GenBank/DDBJ databases">
        <title>Draft genome sequence of Paenibacillus profundus YoMME, a new Gram-positive bacteria with exoelectrogenic properties.</title>
        <authorList>
            <person name="Hubenova Y."/>
            <person name="Hubenova E."/>
            <person name="Manasiev Y."/>
            <person name="Peykov S."/>
            <person name="Mitov M."/>
        </authorList>
    </citation>
    <scope>NUCLEOTIDE SEQUENCE [LARGE SCALE GENOMIC DNA]</scope>
    <source>
        <strain evidence="1 2">YoMME</strain>
    </source>
</reference>
<dbReference type="SUPFAM" id="SSF56112">
    <property type="entry name" value="Protein kinase-like (PK-like)"/>
    <property type="match status" value="1"/>
</dbReference>
<dbReference type="RefSeq" id="WP_233697461.1">
    <property type="nucleotide sequence ID" value="NZ_JAJNBZ010000012.1"/>
</dbReference>
<sequence length="357" mass="41820">MSNYENVLQALERKGWSTKGLDVKFLGEGAWFKAYWFTTNERESAVIRFPQPVSYGKPFQYDETELLTEFASRGLYYEAANNLVPGICPQWYTYDVQPDLSFTIEAYCGDTLRLKQTDDTQAAQLGRQCGELCRAMTEMELDIDGFGFLEWREGRLHGTTQGDHQEYWIQDTNGYWEQFEQFLTNDYPCQSGAIKDKLQRIIERRLQSECTLSLANRDISPENITTMNGSIRLIDPYPLYYNGHVFAGNLLNNFKTLFPSYYRSPRYAKHLFHVYQRQLECFAEGFLDGYAQGEREIRMTVLMEEYLMLFDLTVEHMNLLKQDDFKEETVLRAGNREAVGERMPGYVKRLEQFNFDI</sequence>
<dbReference type="EMBL" id="JAJNBZ010000012">
    <property type="protein sequence ID" value="MCE5170825.1"/>
    <property type="molecule type" value="Genomic_DNA"/>
</dbReference>
<dbReference type="Proteomes" id="UP001199916">
    <property type="component" value="Unassembled WGS sequence"/>
</dbReference>
<name>A0ABS8YFP6_9BACL</name>
<evidence type="ECO:0000313" key="1">
    <source>
        <dbReference type="EMBL" id="MCE5170825.1"/>
    </source>
</evidence>
<dbReference type="InterPro" id="IPR011009">
    <property type="entry name" value="Kinase-like_dom_sf"/>
</dbReference>
<proteinExistence type="predicted"/>
<accession>A0ABS8YFP6</accession>
<comment type="caution">
    <text evidence="1">The sequence shown here is derived from an EMBL/GenBank/DDBJ whole genome shotgun (WGS) entry which is preliminary data.</text>
</comment>
<keyword evidence="2" id="KW-1185">Reference proteome</keyword>
<protein>
    <recommendedName>
        <fullName evidence="3">Aminoglycoside phosphotransferase domain-containing protein</fullName>
    </recommendedName>
</protein>
<evidence type="ECO:0008006" key="3">
    <source>
        <dbReference type="Google" id="ProtNLM"/>
    </source>
</evidence>
<gene>
    <name evidence="1" type="ORF">LQV63_16090</name>
</gene>
<organism evidence="1 2">
    <name type="scientific">Paenibacillus profundus</name>
    <dbReference type="NCBI Taxonomy" id="1173085"/>
    <lineage>
        <taxon>Bacteria</taxon>
        <taxon>Bacillati</taxon>
        <taxon>Bacillota</taxon>
        <taxon>Bacilli</taxon>
        <taxon>Bacillales</taxon>
        <taxon>Paenibacillaceae</taxon>
        <taxon>Paenibacillus</taxon>
    </lineage>
</organism>
<evidence type="ECO:0000313" key="2">
    <source>
        <dbReference type="Proteomes" id="UP001199916"/>
    </source>
</evidence>